<organism evidence="10 11">
    <name type="scientific">Brassica napus</name>
    <name type="common">Rape</name>
    <dbReference type="NCBI Taxonomy" id="3708"/>
    <lineage>
        <taxon>Eukaryota</taxon>
        <taxon>Viridiplantae</taxon>
        <taxon>Streptophyta</taxon>
        <taxon>Embryophyta</taxon>
        <taxon>Tracheophyta</taxon>
        <taxon>Spermatophyta</taxon>
        <taxon>Magnoliopsida</taxon>
        <taxon>eudicotyledons</taxon>
        <taxon>Gunneridae</taxon>
        <taxon>Pentapetalae</taxon>
        <taxon>rosids</taxon>
        <taxon>malvids</taxon>
        <taxon>Brassicales</taxon>
        <taxon>Brassicaceae</taxon>
        <taxon>Brassiceae</taxon>
        <taxon>Brassica</taxon>
    </lineage>
</organism>
<comment type="subunit">
    <text evidence="3 8">Homodimer and heterodimers.</text>
</comment>
<comment type="subcellular location">
    <subcellularLocation>
        <location evidence="1 8">Cell membrane</location>
        <topology evidence="1 8">Multi-pass membrane protein</topology>
    </subcellularLocation>
</comment>
<evidence type="ECO:0000313" key="11">
    <source>
        <dbReference type="Proteomes" id="UP000824890"/>
    </source>
</evidence>
<comment type="caution">
    <text evidence="10">The sequence shown here is derived from an EMBL/GenBank/DDBJ whole genome shotgun (WGS) entry which is preliminary data.</text>
</comment>
<evidence type="ECO:0000256" key="4">
    <source>
        <dbReference type="ARBA" id="ARBA00022475"/>
    </source>
</evidence>
<feature type="transmembrane region" description="Helical" evidence="8">
    <location>
        <begin position="100"/>
        <end position="127"/>
    </location>
</feature>
<evidence type="ECO:0000256" key="7">
    <source>
        <dbReference type="ARBA" id="ARBA00023136"/>
    </source>
</evidence>
<keyword evidence="11" id="KW-1185">Reference proteome</keyword>
<feature type="non-terminal residue" evidence="10">
    <location>
        <position position="1"/>
    </location>
</feature>
<feature type="transmembrane region" description="Helical" evidence="8">
    <location>
        <begin position="188"/>
        <end position="209"/>
    </location>
</feature>
<feature type="domain" description="Casparian strip membrane protein" evidence="9">
    <location>
        <begin position="68"/>
        <end position="196"/>
    </location>
</feature>
<evidence type="ECO:0000256" key="6">
    <source>
        <dbReference type="ARBA" id="ARBA00022989"/>
    </source>
</evidence>
<dbReference type="EMBL" id="JAGKQM010000007">
    <property type="protein sequence ID" value="KAH0918519.1"/>
    <property type="molecule type" value="Genomic_DNA"/>
</dbReference>
<keyword evidence="7 8" id="KW-0472">Membrane</keyword>
<keyword evidence="4 8" id="KW-1003">Cell membrane</keyword>
<protein>
    <recommendedName>
        <fullName evidence="8">CASP-like protein</fullName>
    </recommendedName>
</protein>
<reference evidence="10 11" key="1">
    <citation type="submission" date="2021-05" db="EMBL/GenBank/DDBJ databases">
        <title>Genome Assembly of Synthetic Allotetraploid Brassica napus Reveals Homoeologous Exchanges between Subgenomes.</title>
        <authorList>
            <person name="Davis J.T."/>
        </authorList>
    </citation>
    <scope>NUCLEOTIDE SEQUENCE [LARGE SCALE GENOMIC DNA]</scope>
    <source>
        <strain evidence="11">cv. Da-Ae</strain>
        <tissue evidence="10">Seedling</tissue>
    </source>
</reference>
<accession>A0ABQ8CN51</accession>
<comment type="similarity">
    <text evidence="2 8">Belongs to the Casparian strip membrane proteins (CASP) family.</text>
</comment>
<dbReference type="PANTHER" id="PTHR32021">
    <property type="entry name" value="CASP-LIKE PROTEIN 5B3"/>
    <property type="match status" value="1"/>
</dbReference>
<dbReference type="Pfam" id="PF04535">
    <property type="entry name" value="CASP_dom"/>
    <property type="match status" value="1"/>
</dbReference>
<proteinExistence type="inferred from homology"/>
<dbReference type="InterPro" id="IPR045009">
    <property type="entry name" value="CASPL-5"/>
</dbReference>
<sequence length="213" mass="23171">VSHKSLNQIHKSKVEPLWKLNFEDYWKEGKQMSVSSASVHPVEAPPPAAAPEATQAPRVRMEDIQGMPATLLGLTLRFFQFFFAAASLSVMASTNDFPSVSAFCYLVAATILQSLWSLALATVDVYAIMVKRSLQNRRLVSLFAIGDGVTSTMTFAAACASAGITVLIDNDLNSCSANHCVQFETSTALAFISWFAALPSFLFNFWSLASSSR</sequence>
<keyword evidence="5 8" id="KW-0812">Transmembrane</keyword>
<dbReference type="PANTHER" id="PTHR32021:SF40">
    <property type="entry name" value="CASP-LIKE PROTEIN"/>
    <property type="match status" value="1"/>
</dbReference>
<dbReference type="InterPro" id="IPR006702">
    <property type="entry name" value="CASP_dom"/>
</dbReference>
<feature type="transmembrane region" description="Helical" evidence="8">
    <location>
        <begin position="69"/>
        <end position="88"/>
    </location>
</feature>
<evidence type="ECO:0000256" key="3">
    <source>
        <dbReference type="ARBA" id="ARBA00011489"/>
    </source>
</evidence>
<name>A0ABQ8CN51_BRANA</name>
<evidence type="ECO:0000313" key="10">
    <source>
        <dbReference type="EMBL" id="KAH0918519.1"/>
    </source>
</evidence>
<gene>
    <name evidence="10" type="ORF">HID58_026179</name>
</gene>
<evidence type="ECO:0000256" key="2">
    <source>
        <dbReference type="ARBA" id="ARBA00007651"/>
    </source>
</evidence>
<evidence type="ECO:0000256" key="5">
    <source>
        <dbReference type="ARBA" id="ARBA00022692"/>
    </source>
</evidence>
<feature type="transmembrane region" description="Helical" evidence="8">
    <location>
        <begin position="139"/>
        <end position="168"/>
    </location>
</feature>
<dbReference type="Proteomes" id="UP000824890">
    <property type="component" value="Unassembled WGS sequence"/>
</dbReference>
<evidence type="ECO:0000256" key="8">
    <source>
        <dbReference type="RuleBase" id="RU361233"/>
    </source>
</evidence>
<evidence type="ECO:0000259" key="9">
    <source>
        <dbReference type="Pfam" id="PF04535"/>
    </source>
</evidence>
<evidence type="ECO:0000256" key="1">
    <source>
        <dbReference type="ARBA" id="ARBA00004651"/>
    </source>
</evidence>
<keyword evidence="6 8" id="KW-1133">Transmembrane helix</keyword>